<sequence length="334" mass="36570">MASNVKDGEKKHLFGHTCMGSGHSQKECSNPMVCYACKNPGHLSGQCPELRKKKKGLQICGSGAEGNMFYSLQVEIPKNFSMPTTVAGVLRIQKGMCSVEAIIRELRVLIEQPCEWRVKSMDEKAFLVEFPNKLTRSGLTKFANGFCFVTDPSVHAIVTAAEGEFESFGELTGVWVKLFGLPAWAKLRRLWGIFRKRQSPVRLRLACQSPNEIDGRNEVYLNGKGVKLAWEVERNSISSDSEPKDKQTQQVEPGKGEDKHTDENSEHDKENSSGDLPSGQNSRCGGAGSSLPSKQVPLEGPENVDLTPLESPGGCGAFLQPCSGLPELSFTAHK</sequence>
<reference evidence="5" key="3">
    <citation type="submission" date="2018-08" db="UniProtKB">
        <authorList>
            <consortium name="EnsemblPlants"/>
        </authorList>
    </citation>
    <scope>IDENTIFICATION</scope>
    <source>
        <strain evidence="5">cv. Bd21</strain>
    </source>
</reference>
<dbReference type="PROSITE" id="PS50158">
    <property type="entry name" value="ZF_CCHC"/>
    <property type="match status" value="1"/>
</dbReference>
<dbReference type="InParanoid" id="A0A2K2DBY4"/>
<dbReference type="Proteomes" id="UP000008810">
    <property type="component" value="Chromosome 2"/>
</dbReference>
<evidence type="ECO:0000256" key="1">
    <source>
        <dbReference type="PROSITE-ProRule" id="PRU00047"/>
    </source>
</evidence>
<name>A0A2K2DBY4_BRADI</name>
<proteinExistence type="predicted"/>
<dbReference type="GO" id="GO:0008270">
    <property type="term" value="F:zinc ion binding"/>
    <property type="evidence" value="ECO:0007669"/>
    <property type="project" value="UniProtKB-KW"/>
</dbReference>
<keyword evidence="6" id="KW-1185">Reference proteome</keyword>
<dbReference type="EnsemblPlants" id="PNT71805">
    <property type="protein sequence ID" value="PNT71805"/>
    <property type="gene ID" value="BRADI_2g35722v3"/>
</dbReference>
<evidence type="ECO:0000313" key="4">
    <source>
        <dbReference type="EMBL" id="PNT71806.1"/>
    </source>
</evidence>
<dbReference type="Gramene" id="PNT71806">
    <property type="protein sequence ID" value="PNT71806"/>
    <property type="gene ID" value="BRADI_2g35722v3"/>
</dbReference>
<dbReference type="PANTHER" id="PTHR33170:SF52">
    <property type="entry name" value="CCHC-TYPE DOMAIN-CONTAINING PROTEIN"/>
    <property type="match status" value="1"/>
</dbReference>
<accession>A0A2K2DBY4</accession>
<dbReference type="OrthoDB" id="696297at2759"/>
<keyword evidence="1" id="KW-0862">Zinc</keyword>
<dbReference type="InterPro" id="IPR036875">
    <property type="entry name" value="Znf_CCHC_sf"/>
</dbReference>
<dbReference type="Gene3D" id="4.10.60.10">
    <property type="entry name" value="Zinc finger, CCHC-type"/>
    <property type="match status" value="1"/>
</dbReference>
<dbReference type="SMART" id="SM00343">
    <property type="entry name" value="ZnF_C2HC"/>
    <property type="match status" value="2"/>
</dbReference>
<evidence type="ECO:0000313" key="6">
    <source>
        <dbReference type="Proteomes" id="UP000008810"/>
    </source>
</evidence>
<dbReference type="GO" id="GO:0003676">
    <property type="term" value="F:nucleic acid binding"/>
    <property type="evidence" value="ECO:0007669"/>
    <property type="project" value="InterPro"/>
</dbReference>
<keyword evidence="1" id="KW-0863">Zinc-finger</keyword>
<dbReference type="EnsemblPlants" id="PNT71806">
    <property type="protein sequence ID" value="PNT71806"/>
    <property type="gene ID" value="BRADI_2g35722v3"/>
</dbReference>
<dbReference type="EMBL" id="CM000881">
    <property type="protein sequence ID" value="PNT71805.1"/>
    <property type="molecule type" value="Genomic_DNA"/>
</dbReference>
<dbReference type="PANTHER" id="PTHR33170">
    <property type="entry name" value="DUF4283 DOMAIN-CONTAINING PROTEIN-RELATED"/>
    <property type="match status" value="1"/>
</dbReference>
<evidence type="ECO:0000256" key="2">
    <source>
        <dbReference type="SAM" id="MobiDB-lite"/>
    </source>
</evidence>
<feature type="region of interest" description="Disordered" evidence="2">
    <location>
        <begin position="235"/>
        <end position="315"/>
    </location>
</feature>
<dbReference type="SUPFAM" id="SSF57756">
    <property type="entry name" value="Retrovirus zinc finger-like domains"/>
    <property type="match status" value="1"/>
</dbReference>
<dbReference type="Gramene" id="PNT71805">
    <property type="protein sequence ID" value="PNT71805"/>
    <property type="gene ID" value="BRADI_2g35722v3"/>
</dbReference>
<reference evidence="4" key="2">
    <citation type="submission" date="2017-06" db="EMBL/GenBank/DDBJ databases">
        <title>WGS assembly of Brachypodium distachyon.</title>
        <authorList>
            <consortium name="The International Brachypodium Initiative"/>
            <person name="Lucas S."/>
            <person name="Harmon-Smith M."/>
            <person name="Lail K."/>
            <person name="Tice H."/>
            <person name="Grimwood J."/>
            <person name="Bruce D."/>
            <person name="Barry K."/>
            <person name="Shu S."/>
            <person name="Lindquist E."/>
            <person name="Wang M."/>
            <person name="Pitluck S."/>
            <person name="Vogel J.P."/>
            <person name="Garvin D.F."/>
            <person name="Mockler T.C."/>
            <person name="Schmutz J."/>
            <person name="Rokhsar D."/>
            <person name="Bevan M.W."/>
        </authorList>
    </citation>
    <scope>NUCLEOTIDE SEQUENCE</scope>
    <source>
        <strain evidence="4">Bd21</strain>
    </source>
</reference>
<dbReference type="InterPro" id="IPR001878">
    <property type="entry name" value="Znf_CCHC"/>
</dbReference>
<feature type="compositionally biased region" description="Polar residues" evidence="2">
    <location>
        <begin position="273"/>
        <end position="283"/>
    </location>
</feature>
<feature type="compositionally biased region" description="Basic and acidic residues" evidence="2">
    <location>
        <begin position="254"/>
        <end position="272"/>
    </location>
</feature>
<reference evidence="4 5" key="1">
    <citation type="journal article" date="2010" name="Nature">
        <title>Genome sequencing and analysis of the model grass Brachypodium distachyon.</title>
        <authorList>
            <consortium name="International Brachypodium Initiative"/>
        </authorList>
    </citation>
    <scope>NUCLEOTIDE SEQUENCE [LARGE SCALE GENOMIC DNA]</scope>
    <source>
        <strain evidence="4 5">Bd21</strain>
    </source>
</reference>
<dbReference type="AlphaFoldDB" id="A0A2K2DBY4"/>
<dbReference type="FunCoup" id="A0A2K2DBY4">
    <property type="interactions" value="251"/>
</dbReference>
<protein>
    <recommendedName>
        <fullName evidence="3">CCHC-type domain-containing protein</fullName>
    </recommendedName>
</protein>
<evidence type="ECO:0000259" key="3">
    <source>
        <dbReference type="PROSITE" id="PS50158"/>
    </source>
</evidence>
<gene>
    <name evidence="4" type="ORF">BRADI_2g35722v3</name>
</gene>
<dbReference type="EMBL" id="CM000881">
    <property type="protein sequence ID" value="PNT71806.1"/>
    <property type="molecule type" value="Genomic_DNA"/>
</dbReference>
<keyword evidence="1" id="KW-0479">Metal-binding</keyword>
<evidence type="ECO:0000313" key="5">
    <source>
        <dbReference type="EnsemblPlants" id="PNT71805"/>
    </source>
</evidence>
<feature type="domain" description="CCHC-type" evidence="3">
    <location>
        <begin position="34"/>
        <end position="49"/>
    </location>
</feature>
<organism evidence="4">
    <name type="scientific">Brachypodium distachyon</name>
    <name type="common">Purple false brome</name>
    <name type="synonym">Trachynia distachya</name>
    <dbReference type="NCBI Taxonomy" id="15368"/>
    <lineage>
        <taxon>Eukaryota</taxon>
        <taxon>Viridiplantae</taxon>
        <taxon>Streptophyta</taxon>
        <taxon>Embryophyta</taxon>
        <taxon>Tracheophyta</taxon>
        <taxon>Spermatophyta</taxon>
        <taxon>Magnoliopsida</taxon>
        <taxon>Liliopsida</taxon>
        <taxon>Poales</taxon>
        <taxon>Poaceae</taxon>
        <taxon>BOP clade</taxon>
        <taxon>Pooideae</taxon>
        <taxon>Stipodae</taxon>
        <taxon>Brachypodieae</taxon>
        <taxon>Brachypodium</taxon>
    </lineage>
</organism>